<organism evidence="1 2">
    <name type="scientific">Thiothrix lacustris</name>
    <dbReference type="NCBI Taxonomy" id="525917"/>
    <lineage>
        <taxon>Bacteria</taxon>
        <taxon>Pseudomonadati</taxon>
        <taxon>Pseudomonadota</taxon>
        <taxon>Gammaproteobacteria</taxon>
        <taxon>Thiotrichales</taxon>
        <taxon>Thiotrichaceae</taxon>
        <taxon>Thiothrix</taxon>
    </lineage>
</organism>
<accession>A0A1Y1QSG2</accession>
<gene>
    <name evidence="1" type="ORF">BWK73_13915</name>
</gene>
<protein>
    <submittedName>
        <fullName evidence="1">Uncharacterized protein</fullName>
    </submittedName>
</protein>
<evidence type="ECO:0000313" key="2">
    <source>
        <dbReference type="Proteomes" id="UP000192491"/>
    </source>
</evidence>
<proteinExistence type="predicted"/>
<dbReference type="Proteomes" id="UP000192491">
    <property type="component" value="Unassembled WGS sequence"/>
</dbReference>
<evidence type="ECO:0000313" key="1">
    <source>
        <dbReference type="EMBL" id="OQX12807.1"/>
    </source>
</evidence>
<comment type="caution">
    <text evidence="1">The sequence shown here is derived from an EMBL/GenBank/DDBJ whole genome shotgun (WGS) entry which is preliminary data.</text>
</comment>
<dbReference type="InterPro" id="IPR014915">
    <property type="entry name" value="Phage_TLS_TfmB"/>
</dbReference>
<sequence length="78" mass="9232">MQQNTCAVWAENWEAMTVFLEMADQWEYPPMGGKPFRLNAVTVFKWLELTNRQRQARQLWPDVRTIAAAALECWQQET</sequence>
<name>A0A1Y1QSG2_9GAMM</name>
<reference evidence="1 2" key="1">
    <citation type="submission" date="2017-01" db="EMBL/GenBank/DDBJ databases">
        <title>Novel large sulfur bacteria in the metagenomes of groundwater-fed chemosynthetic microbial mats in the Lake Huron basin.</title>
        <authorList>
            <person name="Sharrar A.M."/>
            <person name="Flood B.E."/>
            <person name="Bailey J.V."/>
            <person name="Jones D.S."/>
            <person name="Biddanda B."/>
            <person name="Ruberg S.A."/>
            <person name="Marcus D.N."/>
            <person name="Dick G.J."/>
        </authorList>
    </citation>
    <scope>NUCLEOTIDE SEQUENCE [LARGE SCALE GENOMIC DNA]</scope>
    <source>
        <strain evidence="1">A8</strain>
    </source>
</reference>
<dbReference type="EMBL" id="MTEJ01000058">
    <property type="protein sequence ID" value="OQX12807.1"/>
    <property type="molecule type" value="Genomic_DNA"/>
</dbReference>
<dbReference type="AlphaFoldDB" id="A0A1Y1QSG2"/>
<dbReference type="Pfam" id="PF08809">
    <property type="entry name" value="DUF1799"/>
    <property type="match status" value="1"/>
</dbReference>